<evidence type="ECO:0000256" key="5">
    <source>
        <dbReference type="ARBA" id="ARBA00008391"/>
    </source>
</evidence>
<evidence type="ECO:0000256" key="11">
    <source>
        <dbReference type="HAMAP-Rule" id="MF_00004"/>
    </source>
</evidence>
<comment type="catalytic activity">
    <reaction evidence="1 11">
        <text>AMP + diphosphate = 5-phospho-alpha-D-ribose 1-diphosphate + adenine</text>
        <dbReference type="Rhea" id="RHEA:16609"/>
        <dbReference type="ChEBI" id="CHEBI:16708"/>
        <dbReference type="ChEBI" id="CHEBI:33019"/>
        <dbReference type="ChEBI" id="CHEBI:58017"/>
        <dbReference type="ChEBI" id="CHEBI:456215"/>
        <dbReference type="EC" id="2.4.2.7"/>
    </reaction>
</comment>
<comment type="subcellular location">
    <subcellularLocation>
        <location evidence="3 11">Cytoplasm</location>
    </subcellularLocation>
</comment>
<dbReference type="HAMAP" id="MF_00004">
    <property type="entry name" value="Aden_phosphoribosyltr"/>
    <property type="match status" value="1"/>
</dbReference>
<dbReference type="GO" id="GO:0005737">
    <property type="term" value="C:cytoplasm"/>
    <property type="evidence" value="ECO:0007669"/>
    <property type="project" value="UniProtKB-SubCell"/>
</dbReference>
<dbReference type="PANTHER" id="PTHR32315:SF3">
    <property type="entry name" value="ADENINE PHOSPHORIBOSYLTRANSFERASE"/>
    <property type="match status" value="1"/>
</dbReference>
<dbReference type="GO" id="GO:0006166">
    <property type="term" value="P:purine ribonucleoside salvage"/>
    <property type="evidence" value="ECO:0007669"/>
    <property type="project" value="UniProtKB-UniRule"/>
</dbReference>
<dbReference type="GO" id="GO:0006168">
    <property type="term" value="P:adenine salvage"/>
    <property type="evidence" value="ECO:0007669"/>
    <property type="project" value="InterPro"/>
</dbReference>
<keyword evidence="14" id="KW-1185">Reference proteome</keyword>
<dbReference type="NCBIfam" id="NF002634">
    <property type="entry name" value="PRK02304.1-3"/>
    <property type="match status" value="1"/>
</dbReference>
<reference evidence="13 14" key="1">
    <citation type="submission" date="2017-06" db="EMBL/GenBank/DDBJ databases">
        <authorList>
            <person name="Kim H.J."/>
            <person name="Triplett B.A."/>
        </authorList>
    </citation>
    <scope>NUCLEOTIDE SEQUENCE [LARGE SCALE GENOMIC DNA]</scope>
    <source>
        <strain evidence="13 14">DSM 19307</strain>
    </source>
</reference>
<evidence type="ECO:0000256" key="1">
    <source>
        <dbReference type="ARBA" id="ARBA00000868"/>
    </source>
</evidence>
<protein>
    <recommendedName>
        <fullName evidence="6 11">Adenine phosphoribosyltransferase</fullName>
        <shortName evidence="11">APRT</shortName>
        <ecNumber evidence="6 11">2.4.2.7</ecNumber>
    </recommendedName>
</protein>
<dbReference type="OrthoDB" id="9803963at2"/>
<proteinExistence type="inferred from homology"/>
<evidence type="ECO:0000256" key="10">
    <source>
        <dbReference type="ARBA" id="ARBA00022726"/>
    </source>
</evidence>
<feature type="domain" description="Phosphoribosyltransferase" evidence="12">
    <location>
        <begin position="47"/>
        <end position="140"/>
    </location>
</feature>
<dbReference type="SUPFAM" id="SSF53271">
    <property type="entry name" value="PRTase-like"/>
    <property type="match status" value="1"/>
</dbReference>
<dbReference type="EMBL" id="FZPD01000002">
    <property type="protein sequence ID" value="SNS76899.1"/>
    <property type="molecule type" value="Genomic_DNA"/>
</dbReference>
<evidence type="ECO:0000256" key="2">
    <source>
        <dbReference type="ARBA" id="ARBA00003968"/>
    </source>
</evidence>
<name>A0A239H652_EKHLU</name>
<keyword evidence="10 11" id="KW-0660">Purine salvage</keyword>
<evidence type="ECO:0000256" key="6">
    <source>
        <dbReference type="ARBA" id="ARBA00011893"/>
    </source>
</evidence>
<evidence type="ECO:0000256" key="4">
    <source>
        <dbReference type="ARBA" id="ARBA00004659"/>
    </source>
</evidence>
<dbReference type="Pfam" id="PF00156">
    <property type="entry name" value="Pribosyltran"/>
    <property type="match status" value="1"/>
</dbReference>
<dbReference type="Proteomes" id="UP000198393">
    <property type="component" value="Unassembled WGS sequence"/>
</dbReference>
<dbReference type="CDD" id="cd06223">
    <property type="entry name" value="PRTases_typeI"/>
    <property type="match status" value="1"/>
</dbReference>
<keyword evidence="9 11" id="KW-0808">Transferase</keyword>
<dbReference type="GO" id="GO:0003999">
    <property type="term" value="F:adenine phosphoribosyltransferase activity"/>
    <property type="evidence" value="ECO:0007669"/>
    <property type="project" value="UniProtKB-UniRule"/>
</dbReference>
<evidence type="ECO:0000313" key="14">
    <source>
        <dbReference type="Proteomes" id="UP000198393"/>
    </source>
</evidence>
<evidence type="ECO:0000256" key="8">
    <source>
        <dbReference type="ARBA" id="ARBA00022676"/>
    </source>
</evidence>
<dbReference type="InterPro" id="IPR029057">
    <property type="entry name" value="PRTase-like"/>
</dbReference>
<dbReference type="InterPro" id="IPR000836">
    <property type="entry name" value="PRTase_dom"/>
</dbReference>
<evidence type="ECO:0000256" key="7">
    <source>
        <dbReference type="ARBA" id="ARBA00022490"/>
    </source>
</evidence>
<dbReference type="PANTHER" id="PTHR32315">
    <property type="entry name" value="ADENINE PHOSPHORIBOSYLTRANSFERASE"/>
    <property type="match status" value="1"/>
</dbReference>
<dbReference type="UniPathway" id="UPA00588">
    <property type="reaction ID" value="UER00646"/>
</dbReference>
<comment type="subunit">
    <text evidence="11">Homodimer.</text>
</comment>
<comment type="similarity">
    <text evidence="5 11">Belongs to the purine/pyrimidine phosphoribosyltransferase family.</text>
</comment>
<dbReference type="InterPro" id="IPR050054">
    <property type="entry name" value="UPRTase/APRTase"/>
</dbReference>
<evidence type="ECO:0000313" key="13">
    <source>
        <dbReference type="EMBL" id="SNS76899.1"/>
    </source>
</evidence>
<dbReference type="AlphaFoldDB" id="A0A239H652"/>
<dbReference type="RefSeq" id="WP_089355919.1">
    <property type="nucleotide sequence ID" value="NZ_FZPD01000002.1"/>
</dbReference>
<comment type="pathway">
    <text evidence="4 11">Purine metabolism; AMP biosynthesis via salvage pathway; AMP from adenine: step 1/1.</text>
</comment>
<dbReference type="GO" id="GO:0044209">
    <property type="term" value="P:AMP salvage"/>
    <property type="evidence" value="ECO:0007669"/>
    <property type="project" value="UniProtKB-UniRule"/>
</dbReference>
<dbReference type="GO" id="GO:0016208">
    <property type="term" value="F:AMP binding"/>
    <property type="evidence" value="ECO:0007669"/>
    <property type="project" value="TreeGrafter"/>
</dbReference>
<dbReference type="NCBIfam" id="NF002636">
    <property type="entry name" value="PRK02304.1-5"/>
    <property type="match status" value="1"/>
</dbReference>
<gene>
    <name evidence="11" type="primary">apt</name>
    <name evidence="13" type="ORF">SAMN05421640_1162</name>
</gene>
<dbReference type="NCBIfam" id="TIGR01090">
    <property type="entry name" value="apt"/>
    <property type="match status" value="1"/>
</dbReference>
<accession>A0A239H652</accession>
<comment type="function">
    <text evidence="2 11">Catalyzes a salvage reaction resulting in the formation of AMP, that is energically less costly than de novo synthesis.</text>
</comment>
<dbReference type="GO" id="GO:0002055">
    <property type="term" value="F:adenine binding"/>
    <property type="evidence" value="ECO:0007669"/>
    <property type="project" value="TreeGrafter"/>
</dbReference>
<keyword evidence="8 11" id="KW-0328">Glycosyltransferase</keyword>
<dbReference type="Gene3D" id="3.40.50.2020">
    <property type="match status" value="1"/>
</dbReference>
<dbReference type="EC" id="2.4.2.7" evidence="6 11"/>
<sequence length="176" mass="19564">MTLEKRIIESIRDVPDFPKPGIVFKDITPLLKDVELSADITTALAEYWISKEIDVIIGIESRGFIWGNALAQKMKIPFVPIRKKGKLPAETHAFKYDLEYGSAEVEIHKDALREGQRALIHDDLLATGGTAIAAAELVKISRGVVAGFSFLVELGFLKGLDPLRKYSNDIHSLITY</sequence>
<evidence type="ECO:0000256" key="9">
    <source>
        <dbReference type="ARBA" id="ARBA00022679"/>
    </source>
</evidence>
<organism evidence="13 14">
    <name type="scientific">Ekhidna lutea</name>
    <dbReference type="NCBI Taxonomy" id="447679"/>
    <lineage>
        <taxon>Bacteria</taxon>
        <taxon>Pseudomonadati</taxon>
        <taxon>Bacteroidota</taxon>
        <taxon>Cytophagia</taxon>
        <taxon>Cytophagales</taxon>
        <taxon>Reichenbachiellaceae</taxon>
        <taxon>Ekhidna</taxon>
    </lineage>
</organism>
<evidence type="ECO:0000259" key="12">
    <source>
        <dbReference type="Pfam" id="PF00156"/>
    </source>
</evidence>
<evidence type="ECO:0000256" key="3">
    <source>
        <dbReference type="ARBA" id="ARBA00004496"/>
    </source>
</evidence>
<keyword evidence="7 11" id="KW-0963">Cytoplasm</keyword>
<dbReference type="FunFam" id="3.40.50.2020:FF:000021">
    <property type="entry name" value="Adenine phosphoribosyltransferase"/>
    <property type="match status" value="1"/>
</dbReference>
<dbReference type="InterPro" id="IPR005764">
    <property type="entry name" value="Ade_phspho_trans"/>
</dbReference>